<name>A0ACD3BGS0_9AGAR</name>
<accession>A0ACD3BGS0</accession>
<evidence type="ECO:0000313" key="1">
    <source>
        <dbReference type="EMBL" id="TFK76757.1"/>
    </source>
</evidence>
<dbReference type="EMBL" id="ML208259">
    <property type="protein sequence ID" value="TFK76757.1"/>
    <property type="molecule type" value="Genomic_DNA"/>
</dbReference>
<reference evidence="1 2" key="1">
    <citation type="journal article" date="2019" name="Nat. Ecol. Evol.">
        <title>Megaphylogeny resolves global patterns of mushroom evolution.</title>
        <authorList>
            <person name="Varga T."/>
            <person name="Krizsan K."/>
            <person name="Foldi C."/>
            <person name="Dima B."/>
            <person name="Sanchez-Garcia M."/>
            <person name="Sanchez-Ramirez S."/>
            <person name="Szollosi G.J."/>
            <person name="Szarkandi J.G."/>
            <person name="Papp V."/>
            <person name="Albert L."/>
            <person name="Andreopoulos W."/>
            <person name="Angelini C."/>
            <person name="Antonin V."/>
            <person name="Barry K.W."/>
            <person name="Bougher N.L."/>
            <person name="Buchanan P."/>
            <person name="Buyck B."/>
            <person name="Bense V."/>
            <person name="Catcheside P."/>
            <person name="Chovatia M."/>
            <person name="Cooper J."/>
            <person name="Damon W."/>
            <person name="Desjardin D."/>
            <person name="Finy P."/>
            <person name="Geml J."/>
            <person name="Haridas S."/>
            <person name="Hughes K."/>
            <person name="Justo A."/>
            <person name="Karasinski D."/>
            <person name="Kautmanova I."/>
            <person name="Kiss B."/>
            <person name="Kocsube S."/>
            <person name="Kotiranta H."/>
            <person name="LaButti K.M."/>
            <person name="Lechner B.E."/>
            <person name="Liimatainen K."/>
            <person name="Lipzen A."/>
            <person name="Lukacs Z."/>
            <person name="Mihaltcheva S."/>
            <person name="Morgado L.N."/>
            <person name="Niskanen T."/>
            <person name="Noordeloos M.E."/>
            <person name="Ohm R.A."/>
            <person name="Ortiz-Santana B."/>
            <person name="Ovrebo C."/>
            <person name="Racz N."/>
            <person name="Riley R."/>
            <person name="Savchenko A."/>
            <person name="Shiryaev A."/>
            <person name="Soop K."/>
            <person name="Spirin V."/>
            <person name="Szebenyi C."/>
            <person name="Tomsovsky M."/>
            <person name="Tulloss R.E."/>
            <person name="Uehling J."/>
            <person name="Grigoriev I.V."/>
            <person name="Vagvolgyi C."/>
            <person name="Papp T."/>
            <person name="Martin F.M."/>
            <person name="Miettinen O."/>
            <person name="Hibbett D.S."/>
            <person name="Nagy L.G."/>
        </authorList>
    </citation>
    <scope>NUCLEOTIDE SEQUENCE [LARGE SCALE GENOMIC DNA]</scope>
    <source>
        <strain evidence="1 2">NL-1719</strain>
    </source>
</reference>
<dbReference type="Proteomes" id="UP000308600">
    <property type="component" value="Unassembled WGS sequence"/>
</dbReference>
<protein>
    <submittedName>
        <fullName evidence="1">Uncharacterized protein</fullName>
    </submittedName>
</protein>
<sequence length="586" mass="64992">MGAFPFQDQVARFALGRMVLLSLLLYQSIVLNPRRLQKVPRCLLTFHNPLLRLRHVLVRVGSRVARTRRKRKKRKLPNPRPLRQPNRLRRHQSRLLLLVVTSPDQPALFPNVPPSKSGSPHSPTRPKTIKTNAPANQSGAVRSGSSSSSSSSHPPQTPKTPNARSAATSKSNTGAQASPSRLSPYTTRNESPLARHSRKPLSSKTFTPSTPSSSSHGNMSHISEANSEDSDEADVEMLLAPMANMCAPTPAMPRVLQKSRKRLAPETPTRTSATVGPSMSNLPGRANLSYLSPLPPDKDGSSSLRPNHPSNAPAMRGSILSWEQLANEASKTLGADEIENMLYDIPAPFRSGAVSPSPSMMHLEIPESPCLSALSSPGGYGSISQVLLPDVTPSPAMHHIMHRQYDSASAEAPAVDHAIVTLLRLQLASAENTGKERLQQMQKLEEEVHLIKGARARETQELMKQVEVMESQLRGSLEMRERADEEKRVYMTSLEEQVRLGQTRQDRAVEDAKRSLKEEMRQEWRSEMRKREKKIELRSCAKEVKGTWEKVKYQSESQLDSVRADLAVLKVFLQELDVLQSQVAVM</sequence>
<gene>
    <name evidence="1" type="ORF">BDN72DRAFT_8439</name>
</gene>
<evidence type="ECO:0000313" key="2">
    <source>
        <dbReference type="Proteomes" id="UP000308600"/>
    </source>
</evidence>
<organism evidence="1 2">
    <name type="scientific">Pluteus cervinus</name>
    <dbReference type="NCBI Taxonomy" id="181527"/>
    <lineage>
        <taxon>Eukaryota</taxon>
        <taxon>Fungi</taxon>
        <taxon>Dikarya</taxon>
        <taxon>Basidiomycota</taxon>
        <taxon>Agaricomycotina</taxon>
        <taxon>Agaricomycetes</taxon>
        <taxon>Agaricomycetidae</taxon>
        <taxon>Agaricales</taxon>
        <taxon>Pluteineae</taxon>
        <taxon>Pluteaceae</taxon>
        <taxon>Pluteus</taxon>
    </lineage>
</organism>
<keyword evidence="2" id="KW-1185">Reference proteome</keyword>
<proteinExistence type="predicted"/>